<evidence type="ECO:0000259" key="7">
    <source>
        <dbReference type="PROSITE" id="PS50850"/>
    </source>
</evidence>
<keyword evidence="4 6" id="KW-1133">Transmembrane helix</keyword>
<protein>
    <submittedName>
        <fullName evidence="8">PAT family beta-lactamase induction signal transducer AmpG</fullName>
    </submittedName>
</protein>
<evidence type="ECO:0000313" key="8">
    <source>
        <dbReference type="EMBL" id="MBB6073940.1"/>
    </source>
</evidence>
<dbReference type="GO" id="GO:0016020">
    <property type="term" value="C:membrane"/>
    <property type="evidence" value="ECO:0007669"/>
    <property type="project" value="UniProtKB-SubCell"/>
</dbReference>
<dbReference type="PROSITE" id="PS50850">
    <property type="entry name" value="MFS"/>
    <property type="match status" value="1"/>
</dbReference>
<evidence type="ECO:0000256" key="1">
    <source>
        <dbReference type="ARBA" id="ARBA00004141"/>
    </source>
</evidence>
<feature type="transmembrane region" description="Helical" evidence="6">
    <location>
        <begin position="57"/>
        <end position="75"/>
    </location>
</feature>
<evidence type="ECO:0000313" key="9">
    <source>
        <dbReference type="Proteomes" id="UP000582837"/>
    </source>
</evidence>
<feature type="transmembrane region" description="Helical" evidence="6">
    <location>
        <begin position="297"/>
        <end position="315"/>
    </location>
</feature>
<feature type="transmembrane region" description="Helical" evidence="6">
    <location>
        <begin position="20"/>
        <end position="37"/>
    </location>
</feature>
<dbReference type="Pfam" id="PF07690">
    <property type="entry name" value="MFS_1"/>
    <property type="match status" value="1"/>
</dbReference>
<dbReference type="InterPro" id="IPR020846">
    <property type="entry name" value="MFS_dom"/>
</dbReference>
<feature type="transmembrane region" description="Helical" evidence="6">
    <location>
        <begin position="263"/>
        <end position="290"/>
    </location>
</feature>
<feature type="transmembrane region" description="Helical" evidence="6">
    <location>
        <begin position="178"/>
        <end position="198"/>
    </location>
</feature>
<feature type="transmembrane region" description="Helical" evidence="6">
    <location>
        <begin position="111"/>
        <end position="133"/>
    </location>
</feature>
<sequence>MTDPRRAPSIFDVFGQRKMAALLLLGFSSGMPLFLTSKTLQAWMTVEGVDLSTVGKVSWLALPYSLKFLWAPLLDRYVPPFLGRRRGWLMITQVLLGILIASMALHDPKQALTLMFVNTVLIAFFSATQDVVVDAYGVDVLEEREMGAGASLKVMGYRIAMILTGGLALVLADTLPWATVYVIMGAFMLVGVLGTLLAPEPVLREGPPATLASAVINPFMEFFRRAGPAMAIVILLFTVLYSLSDRLVQNMANPFLLASGYTLVEVGAITQALGLAATIVGVVVGGVFVAKLGINRSLWVLAFIQMGSNLAYYLLAVSPRSLKLLTGAILVENFSGGLVTAGFVAFLMSLASRKFSATQYALLSSLMAFGRDFLGGYAGDVAQAAGWPRFFLITIAAGIPALLLLPIVAPLTRENPRGAADHSGEVTDDPEAALP</sequence>
<keyword evidence="2" id="KW-0813">Transport</keyword>
<evidence type="ECO:0000256" key="5">
    <source>
        <dbReference type="ARBA" id="ARBA00023136"/>
    </source>
</evidence>
<dbReference type="Proteomes" id="UP000582837">
    <property type="component" value="Unassembled WGS sequence"/>
</dbReference>
<feature type="transmembrane region" description="Helical" evidence="6">
    <location>
        <begin position="87"/>
        <end position="105"/>
    </location>
</feature>
<dbReference type="Gene3D" id="1.20.1250.20">
    <property type="entry name" value="MFS general substrate transporter like domains"/>
    <property type="match status" value="2"/>
</dbReference>
<dbReference type="AlphaFoldDB" id="A0A841H737"/>
<evidence type="ECO:0000256" key="3">
    <source>
        <dbReference type="ARBA" id="ARBA00022692"/>
    </source>
</evidence>
<dbReference type="PANTHER" id="PTHR12778:SF10">
    <property type="entry name" value="MAJOR FACILITATOR SUPERFAMILY DOMAIN-CONTAINING PROTEIN 3"/>
    <property type="match status" value="1"/>
</dbReference>
<keyword evidence="5 6" id="KW-0472">Membrane</keyword>
<evidence type="ECO:0000256" key="2">
    <source>
        <dbReference type="ARBA" id="ARBA00022448"/>
    </source>
</evidence>
<dbReference type="FunFam" id="1.20.1250.20:FF:000072">
    <property type="entry name" value="Muropeptide transporter AmpG"/>
    <property type="match status" value="1"/>
</dbReference>
<name>A0A841H737_9BACT</name>
<proteinExistence type="predicted"/>
<organism evidence="8 9">
    <name type="scientific">Longimicrobium terrae</name>
    <dbReference type="NCBI Taxonomy" id="1639882"/>
    <lineage>
        <taxon>Bacteria</taxon>
        <taxon>Pseudomonadati</taxon>
        <taxon>Gemmatimonadota</taxon>
        <taxon>Longimicrobiia</taxon>
        <taxon>Longimicrobiales</taxon>
        <taxon>Longimicrobiaceae</taxon>
        <taxon>Longimicrobium</taxon>
    </lineage>
</organism>
<dbReference type="InterPro" id="IPR011701">
    <property type="entry name" value="MFS"/>
</dbReference>
<evidence type="ECO:0000256" key="6">
    <source>
        <dbReference type="SAM" id="Phobius"/>
    </source>
</evidence>
<dbReference type="EMBL" id="JACHIA010000033">
    <property type="protein sequence ID" value="MBB6073940.1"/>
    <property type="molecule type" value="Genomic_DNA"/>
</dbReference>
<comment type="subcellular location">
    <subcellularLocation>
        <location evidence="1">Membrane</location>
        <topology evidence="1">Multi-pass membrane protein</topology>
    </subcellularLocation>
</comment>
<keyword evidence="9" id="KW-1185">Reference proteome</keyword>
<comment type="caution">
    <text evidence="8">The sequence shown here is derived from an EMBL/GenBank/DDBJ whole genome shotgun (WGS) entry which is preliminary data.</text>
</comment>
<dbReference type="InterPro" id="IPR004752">
    <property type="entry name" value="AmpG_permease/AT-1"/>
</dbReference>
<dbReference type="GO" id="GO:0022857">
    <property type="term" value="F:transmembrane transporter activity"/>
    <property type="evidence" value="ECO:0007669"/>
    <property type="project" value="InterPro"/>
</dbReference>
<feature type="transmembrane region" description="Helical" evidence="6">
    <location>
        <begin position="390"/>
        <end position="409"/>
    </location>
</feature>
<dbReference type="CDD" id="cd17486">
    <property type="entry name" value="MFS_AmpG_like"/>
    <property type="match status" value="1"/>
</dbReference>
<dbReference type="NCBIfam" id="TIGR00901">
    <property type="entry name" value="2A0125"/>
    <property type="match status" value="1"/>
</dbReference>
<evidence type="ECO:0000256" key="4">
    <source>
        <dbReference type="ARBA" id="ARBA00022989"/>
    </source>
</evidence>
<dbReference type="SUPFAM" id="SSF103473">
    <property type="entry name" value="MFS general substrate transporter"/>
    <property type="match status" value="1"/>
</dbReference>
<feature type="transmembrane region" description="Helical" evidence="6">
    <location>
        <begin position="327"/>
        <end position="348"/>
    </location>
</feature>
<accession>A0A841H737</accession>
<dbReference type="RefSeq" id="WP_205761544.1">
    <property type="nucleotide sequence ID" value="NZ_JABDTL010000001.1"/>
</dbReference>
<reference evidence="8 9" key="1">
    <citation type="submission" date="2020-08" db="EMBL/GenBank/DDBJ databases">
        <title>Genomic Encyclopedia of Type Strains, Phase IV (KMG-IV): sequencing the most valuable type-strain genomes for metagenomic binning, comparative biology and taxonomic classification.</title>
        <authorList>
            <person name="Goeker M."/>
        </authorList>
    </citation>
    <scope>NUCLEOTIDE SEQUENCE [LARGE SCALE GENOMIC DNA]</scope>
    <source>
        <strain evidence="8 9">DSM 29007</strain>
    </source>
</reference>
<dbReference type="PANTHER" id="PTHR12778">
    <property type="entry name" value="SOLUTE CARRIER FAMILY 33 ACETYL-COA TRANSPORTER -RELATED"/>
    <property type="match status" value="1"/>
</dbReference>
<feature type="transmembrane region" description="Helical" evidence="6">
    <location>
        <begin position="226"/>
        <end position="243"/>
    </location>
</feature>
<keyword evidence="3 6" id="KW-0812">Transmembrane</keyword>
<gene>
    <name evidence="8" type="ORF">HNQ61_005621</name>
</gene>
<feature type="domain" description="Major facilitator superfamily (MFS) profile" evidence="7">
    <location>
        <begin position="18"/>
        <end position="413"/>
    </location>
</feature>
<feature type="transmembrane region" description="Helical" evidence="6">
    <location>
        <begin position="154"/>
        <end position="172"/>
    </location>
</feature>
<dbReference type="InterPro" id="IPR036259">
    <property type="entry name" value="MFS_trans_sf"/>
</dbReference>